<protein>
    <submittedName>
        <fullName evidence="3">Uncharacterized protein</fullName>
    </submittedName>
</protein>
<comment type="caution">
    <text evidence="3">The sequence shown here is derived from an EMBL/GenBank/DDBJ whole genome shotgun (WGS) entry which is preliminary data.</text>
</comment>
<accession>A0A8S1BBZ8</accession>
<dbReference type="OrthoDB" id="414730at2759"/>
<dbReference type="EMBL" id="CADEBD010000427">
    <property type="protein sequence ID" value="CAB3255302.1"/>
    <property type="molecule type" value="Genomic_DNA"/>
</dbReference>
<gene>
    <name evidence="2" type="ORF">APLA_LOCUS15194</name>
    <name evidence="3" type="ORF">APLA_LOCUS15195</name>
</gene>
<feature type="compositionally biased region" description="Polar residues" evidence="1">
    <location>
        <begin position="48"/>
        <end position="60"/>
    </location>
</feature>
<feature type="compositionally biased region" description="Polar residues" evidence="1">
    <location>
        <begin position="1"/>
        <end position="12"/>
    </location>
</feature>
<feature type="region of interest" description="Disordered" evidence="1">
    <location>
        <begin position="1"/>
        <end position="71"/>
    </location>
</feature>
<sequence length="105" mass="11290">MFSHRTPPTESTRIAGESGGSKLVSTLVTSNTITKPPTQKPSDPVPSRGTNSPSEKGSQSSPPPHPQTKTKLELARAYVIIVKRNISLSRNLKSEIKAEVLEAID</sequence>
<feature type="compositionally biased region" description="Polar residues" evidence="1">
    <location>
        <begin position="23"/>
        <end position="41"/>
    </location>
</feature>
<dbReference type="Proteomes" id="UP000494256">
    <property type="component" value="Unassembled WGS sequence"/>
</dbReference>
<reference evidence="3 4" key="1">
    <citation type="submission" date="2020-04" db="EMBL/GenBank/DDBJ databases">
        <authorList>
            <person name="Wallbank WR R."/>
            <person name="Pardo Diaz C."/>
            <person name="Kozak K."/>
            <person name="Martin S."/>
            <person name="Jiggins C."/>
            <person name="Moest M."/>
            <person name="Warren A I."/>
            <person name="Byers J.R.P. K."/>
            <person name="Montejo-Kovacevich G."/>
            <person name="Yen C E."/>
        </authorList>
    </citation>
    <scope>NUCLEOTIDE SEQUENCE [LARGE SCALE GENOMIC DNA]</scope>
</reference>
<evidence type="ECO:0000313" key="3">
    <source>
        <dbReference type="EMBL" id="CAB3255304.1"/>
    </source>
</evidence>
<evidence type="ECO:0000313" key="4">
    <source>
        <dbReference type="Proteomes" id="UP000494256"/>
    </source>
</evidence>
<evidence type="ECO:0000313" key="2">
    <source>
        <dbReference type="EMBL" id="CAB3255302.1"/>
    </source>
</evidence>
<dbReference type="EMBL" id="CADEBD010000427">
    <property type="protein sequence ID" value="CAB3255304.1"/>
    <property type="molecule type" value="Genomic_DNA"/>
</dbReference>
<organism evidence="3 4">
    <name type="scientific">Arctia plantaginis</name>
    <name type="common">Wood tiger moth</name>
    <name type="synonym">Phalaena plantaginis</name>
    <dbReference type="NCBI Taxonomy" id="874455"/>
    <lineage>
        <taxon>Eukaryota</taxon>
        <taxon>Metazoa</taxon>
        <taxon>Ecdysozoa</taxon>
        <taxon>Arthropoda</taxon>
        <taxon>Hexapoda</taxon>
        <taxon>Insecta</taxon>
        <taxon>Pterygota</taxon>
        <taxon>Neoptera</taxon>
        <taxon>Endopterygota</taxon>
        <taxon>Lepidoptera</taxon>
        <taxon>Glossata</taxon>
        <taxon>Ditrysia</taxon>
        <taxon>Noctuoidea</taxon>
        <taxon>Erebidae</taxon>
        <taxon>Arctiinae</taxon>
        <taxon>Arctia</taxon>
    </lineage>
</organism>
<evidence type="ECO:0000256" key="1">
    <source>
        <dbReference type="SAM" id="MobiDB-lite"/>
    </source>
</evidence>
<name>A0A8S1BBZ8_ARCPL</name>
<dbReference type="AlphaFoldDB" id="A0A8S1BBZ8"/>
<proteinExistence type="predicted"/>